<feature type="transmembrane region" description="Helical" evidence="7">
    <location>
        <begin position="362"/>
        <end position="385"/>
    </location>
</feature>
<dbReference type="PANTHER" id="PTHR42865:SF7">
    <property type="entry name" value="PROTON_GLUTAMATE-ASPARTATE SYMPORTER"/>
    <property type="match status" value="1"/>
</dbReference>
<proteinExistence type="predicted"/>
<dbReference type="Gene3D" id="1.10.3860.10">
    <property type="entry name" value="Sodium:dicarboxylate symporter"/>
    <property type="match status" value="1"/>
</dbReference>
<feature type="transmembrane region" description="Helical" evidence="7">
    <location>
        <begin position="231"/>
        <end position="256"/>
    </location>
</feature>
<dbReference type="InterPro" id="IPR001991">
    <property type="entry name" value="Na-dicarboxylate_symporter"/>
</dbReference>
<dbReference type="SUPFAM" id="SSF118215">
    <property type="entry name" value="Proton glutamate symport protein"/>
    <property type="match status" value="1"/>
</dbReference>
<dbReference type="InterPro" id="IPR036458">
    <property type="entry name" value="Na:dicarbo_symporter_sf"/>
</dbReference>
<organism evidence="8">
    <name type="scientific">uncultured Sulfurovum sp</name>
    <dbReference type="NCBI Taxonomy" id="269237"/>
    <lineage>
        <taxon>Bacteria</taxon>
        <taxon>Pseudomonadati</taxon>
        <taxon>Campylobacterota</taxon>
        <taxon>Epsilonproteobacteria</taxon>
        <taxon>Campylobacterales</taxon>
        <taxon>Sulfurovaceae</taxon>
        <taxon>Sulfurovum</taxon>
        <taxon>environmental samples</taxon>
    </lineage>
</organism>
<feature type="transmembrane region" description="Helical" evidence="7">
    <location>
        <begin position="39"/>
        <end position="68"/>
    </location>
</feature>
<keyword evidence="4 7" id="KW-0812">Transmembrane</keyword>
<gene>
    <name evidence="8" type="ORF">HELGO_WM21704</name>
</gene>
<feature type="transmembrane region" description="Helical" evidence="7">
    <location>
        <begin position="89"/>
        <end position="108"/>
    </location>
</feature>
<feature type="transmembrane region" description="Helical" evidence="7">
    <location>
        <begin position="207"/>
        <end position="225"/>
    </location>
</feature>
<dbReference type="EMBL" id="CACVAX010000042">
    <property type="protein sequence ID" value="CAA6815042.1"/>
    <property type="molecule type" value="Genomic_DNA"/>
</dbReference>
<evidence type="ECO:0000313" key="8">
    <source>
        <dbReference type="EMBL" id="CAA6815042.1"/>
    </source>
</evidence>
<evidence type="ECO:0000256" key="3">
    <source>
        <dbReference type="ARBA" id="ARBA00022475"/>
    </source>
</evidence>
<sequence length="431" mass="46089">MLKKLWFQVVLGMVLGVLFGLILSPSAFALVPEEFACGMAPWVALVGNIFLALIKMVVVPLVMSSIILGITSAGSTYVLKSIGLRIAPYFVFTTVVAVTIGMIISYLIQPGNFVSSSIVESVHNSATSIQTLKPMEEISIPDMIVSLIPVNTAQAELDGNILAFVILSIFIGVALMNIKEEDAKPLIDLARSVQAFSMKIIDWAMKIAPYAVFGLLANITIKIGFDAISSMSVYMFTVILGLFILLCFYLLIVYLFSNISPWMFLSHIKEVQLMAFSTSSSAAVMPLSIKTAEEKLNVPSSISKFVIPLGATVNMDGTALYQVSAAIFLTQLFGLELSLVELVILAITTVGASIGAPSTPGVGIVILATILQGIGVPVEGIALILGVDRILDMCRTTVNVTGDLTATLVMRKLTSFSNTSEKAQARMLGSN</sequence>
<protein>
    <submittedName>
        <fullName evidence="8">Proton/glutamate symport protein @ Sodium/glutamate symport protein</fullName>
    </submittedName>
</protein>
<keyword evidence="5 7" id="KW-1133">Transmembrane helix</keyword>
<accession>A0A6S6THW0</accession>
<evidence type="ECO:0000256" key="2">
    <source>
        <dbReference type="ARBA" id="ARBA00022448"/>
    </source>
</evidence>
<name>A0A6S6THW0_9BACT</name>
<dbReference type="GO" id="GO:0015293">
    <property type="term" value="F:symporter activity"/>
    <property type="evidence" value="ECO:0007669"/>
    <property type="project" value="UniProtKB-KW"/>
</dbReference>
<feature type="transmembrane region" description="Helical" evidence="7">
    <location>
        <begin position="337"/>
        <end position="356"/>
    </location>
</feature>
<dbReference type="PRINTS" id="PR00173">
    <property type="entry name" value="EDTRNSPORT"/>
</dbReference>
<dbReference type="PANTHER" id="PTHR42865">
    <property type="entry name" value="PROTON/GLUTAMATE-ASPARTATE SYMPORTER"/>
    <property type="match status" value="1"/>
</dbReference>
<dbReference type="Pfam" id="PF00375">
    <property type="entry name" value="SDF"/>
    <property type="match status" value="1"/>
</dbReference>
<dbReference type="GO" id="GO:0005886">
    <property type="term" value="C:plasma membrane"/>
    <property type="evidence" value="ECO:0007669"/>
    <property type="project" value="UniProtKB-SubCell"/>
</dbReference>
<keyword evidence="6 7" id="KW-0472">Membrane</keyword>
<keyword evidence="2" id="KW-0813">Transport</keyword>
<comment type="subcellular location">
    <subcellularLocation>
        <location evidence="1">Cell membrane</location>
        <topology evidence="1">Multi-pass membrane protein</topology>
    </subcellularLocation>
</comment>
<keyword evidence="3" id="KW-1003">Cell membrane</keyword>
<feature type="transmembrane region" description="Helical" evidence="7">
    <location>
        <begin position="161"/>
        <end position="178"/>
    </location>
</feature>
<dbReference type="AlphaFoldDB" id="A0A6S6THW0"/>
<evidence type="ECO:0000256" key="4">
    <source>
        <dbReference type="ARBA" id="ARBA00022692"/>
    </source>
</evidence>
<evidence type="ECO:0000256" key="1">
    <source>
        <dbReference type="ARBA" id="ARBA00004651"/>
    </source>
</evidence>
<evidence type="ECO:0000256" key="5">
    <source>
        <dbReference type="ARBA" id="ARBA00022989"/>
    </source>
</evidence>
<evidence type="ECO:0000256" key="6">
    <source>
        <dbReference type="ARBA" id="ARBA00023136"/>
    </source>
</evidence>
<evidence type="ECO:0000256" key="7">
    <source>
        <dbReference type="SAM" id="Phobius"/>
    </source>
</evidence>
<reference evidence="8" key="1">
    <citation type="submission" date="2020-01" db="EMBL/GenBank/DDBJ databases">
        <authorList>
            <person name="Meier V. D."/>
            <person name="Meier V D."/>
        </authorList>
    </citation>
    <scope>NUCLEOTIDE SEQUENCE</scope>
    <source>
        <strain evidence="8">HLG_WM_MAG_04</strain>
    </source>
</reference>
<dbReference type="GO" id="GO:0006835">
    <property type="term" value="P:dicarboxylic acid transport"/>
    <property type="evidence" value="ECO:0007669"/>
    <property type="project" value="TreeGrafter"/>
</dbReference>